<gene>
    <name evidence="1" type="ORF">EK398_17030</name>
</gene>
<name>A0A2N8PYK4_ENTAV</name>
<accession>A0A2N8PYK4</accession>
<organism evidence="1 2">
    <name type="scientific">Enterococcus avium</name>
    <name type="common">Streptococcus avium</name>
    <dbReference type="NCBI Taxonomy" id="33945"/>
    <lineage>
        <taxon>Bacteria</taxon>
        <taxon>Bacillati</taxon>
        <taxon>Bacillota</taxon>
        <taxon>Bacilli</taxon>
        <taxon>Lactobacillales</taxon>
        <taxon>Enterococcaceae</taxon>
        <taxon>Enterococcus</taxon>
    </lineage>
</organism>
<dbReference type="Proteomes" id="UP000288388">
    <property type="component" value="Unassembled WGS sequence"/>
</dbReference>
<evidence type="ECO:0000313" key="2">
    <source>
        <dbReference type="Proteomes" id="UP000288388"/>
    </source>
</evidence>
<dbReference type="RefSeq" id="WP_070621445.1">
    <property type="nucleotide sequence ID" value="NZ_CAAKOH010000202.1"/>
</dbReference>
<sequence>MSDQLFQCGKCGQLTRLVRESEKLEGGIVHEFAECEKCQGKTTIFYSDKEIRSLLIKQQNTKPGKYRTKLAAEIQEKMNRLRQEME</sequence>
<protein>
    <submittedName>
        <fullName evidence="1">Uncharacterized protein</fullName>
    </submittedName>
</protein>
<reference evidence="1 2" key="1">
    <citation type="submission" date="2018-12" db="EMBL/GenBank/DDBJ databases">
        <title>A novel vanA-carrying plasmid in a clinical isolate of Enterococcus avium.</title>
        <authorList>
            <person name="Bernasconi O.J."/>
            <person name="Luzzaro F."/>
            <person name="Endimiani A."/>
        </authorList>
    </citation>
    <scope>NUCLEOTIDE SEQUENCE [LARGE SCALE GENOMIC DNA]</scope>
    <source>
        <strain evidence="1 2">LC0559/18</strain>
    </source>
</reference>
<comment type="caution">
    <text evidence="1">The sequence shown here is derived from an EMBL/GenBank/DDBJ whole genome shotgun (WGS) entry which is preliminary data.</text>
</comment>
<dbReference type="AlphaFoldDB" id="A0A2N8PYK4"/>
<evidence type="ECO:0000313" key="1">
    <source>
        <dbReference type="EMBL" id="RVU96403.1"/>
    </source>
</evidence>
<dbReference type="EMBL" id="RYZS01000001">
    <property type="protein sequence ID" value="RVU96403.1"/>
    <property type="molecule type" value="Genomic_DNA"/>
</dbReference>
<proteinExistence type="predicted"/>